<accession>A0A0H2Y5U2</accession>
<evidence type="ECO:0000313" key="1">
    <source>
        <dbReference type="EMBL" id="ABG12609.1"/>
    </source>
</evidence>
<gene>
    <name evidence="1" type="ordered locus">YPA_0641</name>
</gene>
<sequence length="36" mass="3969">MGLIGNGLGIISSYQRGQYVDHYGCLWEEVIADDVP</sequence>
<dbReference type="Proteomes" id="UP000001971">
    <property type="component" value="Chromosome"/>
</dbReference>
<protein>
    <submittedName>
        <fullName evidence="1">Uncharacterized protein</fullName>
    </submittedName>
</protein>
<evidence type="ECO:0000313" key="2">
    <source>
        <dbReference type="Proteomes" id="UP000001971"/>
    </source>
</evidence>
<organism evidence="1 2">
    <name type="scientific">Yersinia pestis bv. Antiqua (strain Antiqua)</name>
    <dbReference type="NCBI Taxonomy" id="360102"/>
    <lineage>
        <taxon>Bacteria</taxon>
        <taxon>Pseudomonadati</taxon>
        <taxon>Pseudomonadota</taxon>
        <taxon>Gammaproteobacteria</taxon>
        <taxon>Enterobacterales</taxon>
        <taxon>Yersiniaceae</taxon>
        <taxon>Yersinia</taxon>
    </lineage>
</organism>
<name>A0A0H2Y5U2_YERPA</name>
<dbReference type="KEGG" id="ypa:YPA_0641"/>
<dbReference type="AlphaFoldDB" id="A0A0H2Y5U2"/>
<proteinExistence type="predicted"/>
<dbReference type="EMBL" id="CP000308">
    <property type="protein sequence ID" value="ABG12609.1"/>
    <property type="molecule type" value="Genomic_DNA"/>
</dbReference>
<reference evidence="1 2" key="1">
    <citation type="journal article" date="2006" name="J. Bacteriol.">
        <title>Complete genome sequence of Yersinia pestis strains Antiqua and Nepal516: evidence of gene reduction in an emerging pathogen.</title>
        <authorList>
            <person name="Chain P.S."/>
            <person name="Hu P."/>
            <person name="Malfatti S.A."/>
            <person name="Radnedge L."/>
            <person name="Larimer F."/>
            <person name="Vergez L.M."/>
            <person name="Worsham P."/>
            <person name="Chu M.C."/>
            <person name="Andersen G.L."/>
        </authorList>
    </citation>
    <scope>NUCLEOTIDE SEQUENCE [LARGE SCALE GENOMIC DNA]</scope>
    <source>
        <strain evidence="1 2">Antiqua</strain>
    </source>
</reference>